<keyword evidence="3" id="KW-1185">Reference proteome</keyword>
<dbReference type="PANTHER" id="PTHR35605">
    <property type="entry name" value="ECP2 EFFECTOR PROTEIN DOMAIN-CONTAINING PROTEIN-RELATED"/>
    <property type="match status" value="1"/>
</dbReference>
<organism evidence="2 3">
    <name type="scientific">Apiospora marii</name>
    <dbReference type="NCBI Taxonomy" id="335849"/>
    <lineage>
        <taxon>Eukaryota</taxon>
        <taxon>Fungi</taxon>
        <taxon>Dikarya</taxon>
        <taxon>Ascomycota</taxon>
        <taxon>Pezizomycotina</taxon>
        <taxon>Sordariomycetes</taxon>
        <taxon>Xylariomycetidae</taxon>
        <taxon>Amphisphaeriales</taxon>
        <taxon>Apiosporaceae</taxon>
        <taxon>Apiospora</taxon>
    </lineage>
</organism>
<evidence type="ECO:0000313" key="2">
    <source>
        <dbReference type="EMBL" id="KAK7993129.1"/>
    </source>
</evidence>
<accession>A0ABR1QZN9</accession>
<sequence>MFALTLWFLAALVSTLVSGAAVSRDGTGASNSSVAMPGITWRGNVTVDGPIYEFNGTVEEIYAQIKAVNPEYKLMEVPRKHSASPHQLKISNIQCWTPNGGDWGYAVGDRIIDGINYLRGLTGDCGATPGPCGRVSCSWDSAILWCWDNPTGSYTLKCSALADYAQAAMDHCPYRPGEVWGTAFDDAGFSVQVAGALHLC</sequence>
<feature type="signal peptide" evidence="1">
    <location>
        <begin position="1"/>
        <end position="19"/>
    </location>
</feature>
<dbReference type="Proteomes" id="UP001396898">
    <property type="component" value="Unassembled WGS sequence"/>
</dbReference>
<keyword evidence="1" id="KW-0732">Signal</keyword>
<feature type="chain" id="PRO_5047287041" evidence="1">
    <location>
        <begin position="20"/>
        <end position="200"/>
    </location>
</feature>
<proteinExistence type="predicted"/>
<comment type="caution">
    <text evidence="2">The sequence shown here is derived from an EMBL/GenBank/DDBJ whole genome shotgun (WGS) entry which is preliminary data.</text>
</comment>
<evidence type="ECO:0000256" key="1">
    <source>
        <dbReference type="SAM" id="SignalP"/>
    </source>
</evidence>
<evidence type="ECO:0000313" key="3">
    <source>
        <dbReference type="Proteomes" id="UP001396898"/>
    </source>
</evidence>
<name>A0ABR1QZN9_9PEZI</name>
<reference evidence="2 3" key="1">
    <citation type="submission" date="2023-01" db="EMBL/GenBank/DDBJ databases">
        <title>Analysis of 21 Apiospora genomes using comparative genomics revels a genus with tremendous synthesis potential of carbohydrate active enzymes and secondary metabolites.</title>
        <authorList>
            <person name="Sorensen T."/>
        </authorList>
    </citation>
    <scope>NUCLEOTIDE SEQUENCE [LARGE SCALE GENOMIC DNA]</scope>
    <source>
        <strain evidence="2 3">CBS 20057</strain>
    </source>
</reference>
<protein>
    <submittedName>
        <fullName evidence="2">Uncharacterized protein</fullName>
    </submittedName>
</protein>
<dbReference type="PANTHER" id="PTHR35605:SF1">
    <property type="entry name" value="ECP2 EFFECTOR PROTEIN DOMAIN-CONTAINING PROTEIN-RELATED"/>
    <property type="match status" value="1"/>
</dbReference>
<gene>
    <name evidence="2" type="ORF">PG991_016308</name>
</gene>
<dbReference type="EMBL" id="JAQQWI010000025">
    <property type="protein sequence ID" value="KAK7993129.1"/>
    <property type="molecule type" value="Genomic_DNA"/>
</dbReference>